<dbReference type="EMBL" id="JACHMN010000001">
    <property type="protein sequence ID" value="MBB5867487.1"/>
    <property type="molecule type" value="Genomic_DNA"/>
</dbReference>
<keyword evidence="2" id="KW-1185">Reference proteome</keyword>
<sequence>MIGTMSGKLTSGRPAESSTVTVVVCAPAGLPGYRAIFEPEGSTRDMAPGDSVTVEFAGGGPKTIEVYPFEGGLVIWRPLDVPYEDIVVTDQAGNRVEDIY</sequence>
<protein>
    <submittedName>
        <fullName evidence="1">Uncharacterized protein</fullName>
    </submittedName>
</protein>
<proteinExistence type="predicted"/>
<evidence type="ECO:0000313" key="1">
    <source>
        <dbReference type="EMBL" id="MBB5867487.1"/>
    </source>
</evidence>
<dbReference type="AlphaFoldDB" id="A0A841BEH3"/>
<reference evidence="1 2" key="1">
    <citation type="submission" date="2020-08" db="EMBL/GenBank/DDBJ databases">
        <title>Sequencing the genomes of 1000 actinobacteria strains.</title>
        <authorList>
            <person name="Klenk H.-P."/>
        </authorList>
    </citation>
    <scope>NUCLEOTIDE SEQUENCE [LARGE SCALE GENOMIC DNA]</scope>
    <source>
        <strain evidence="1 2">DSM 45362</strain>
    </source>
</reference>
<accession>A0A841BEH3</accession>
<organism evidence="1 2">
    <name type="scientific">Allocatelliglobosispora scoriae</name>
    <dbReference type="NCBI Taxonomy" id="643052"/>
    <lineage>
        <taxon>Bacteria</taxon>
        <taxon>Bacillati</taxon>
        <taxon>Actinomycetota</taxon>
        <taxon>Actinomycetes</taxon>
        <taxon>Micromonosporales</taxon>
        <taxon>Micromonosporaceae</taxon>
        <taxon>Allocatelliglobosispora</taxon>
    </lineage>
</organism>
<dbReference type="RefSeq" id="WP_184832263.1">
    <property type="nucleotide sequence ID" value="NZ_JACHMN010000001.1"/>
</dbReference>
<gene>
    <name evidence="1" type="ORF">F4553_000866</name>
</gene>
<comment type="caution">
    <text evidence="1">The sequence shown here is derived from an EMBL/GenBank/DDBJ whole genome shotgun (WGS) entry which is preliminary data.</text>
</comment>
<dbReference type="Proteomes" id="UP000587527">
    <property type="component" value="Unassembled WGS sequence"/>
</dbReference>
<evidence type="ECO:0000313" key="2">
    <source>
        <dbReference type="Proteomes" id="UP000587527"/>
    </source>
</evidence>
<name>A0A841BEH3_9ACTN</name>